<feature type="compositionally biased region" description="Basic and acidic residues" evidence="1">
    <location>
        <begin position="27"/>
        <end position="37"/>
    </location>
</feature>
<feature type="region of interest" description="Disordered" evidence="1">
    <location>
        <begin position="23"/>
        <end position="48"/>
    </location>
</feature>
<organism evidence="3 4">
    <name type="scientific">Paenibacillus sambharensis</name>
    <dbReference type="NCBI Taxonomy" id="1803190"/>
    <lineage>
        <taxon>Bacteria</taxon>
        <taxon>Bacillati</taxon>
        <taxon>Bacillota</taxon>
        <taxon>Bacilli</taxon>
        <taxon>Bacillales</taxon>
        <taxon>Paenibacillaceae</taxon>
        <taxon>Paenibacillus</taxon>
    </lineage>
</organism>
<evidence type="ECO:0008006" key="5">
    <source>
        <dbReference type="Google" id="ProtNLM"/>
    </source>
</evidence>
<sequence>MKWYVTGMIALLLVMTGCSSNQQEIETPAKQEEKQQEEIQPEENQQADSAVNIEELIKSTKINFVESHSLKLDTSMESTVKEDGNIQKGLMRVAGDLTFGPVGFHASMTEDEVTVEAYYVDDAAYVKPDGQDLWYKLPNTDTEGLSEFGNIKEETVKFLNFILSLKDDLKVTDEGGVYKISYETTGNSNEIEKIITDSLDGLLIDANFVVNSLRYELSVQKGSHEITESRVIMDLSLKNESGVVMSRMIIDTKSLFSDFNKLDKIVVPQEIINTASEIPSE</sequence>
<dbReference type="OrthoDB" id="1957331at2"/>
<reference evidence="3 4" key="1">
    <citation type="submission" date="2018-06" db="EMBL/GenBank/DDBJ databases">
        <title>Paenibacillus imtechensis sp. nov.</title>
        <authorList>
            <person name="Pinnaka A.K."/>
            <person name="Singh H."/>
            <person name="Kaur M."/>
        </authorList>
    </citation>
    <scope>NUCLEOTIDE SEQUENCE [LARGE SCALE GENOMIC DNA]</scope>
    <source>
        <strain evidence="3 4">SMB1</strain>
    </source>
</reference>
<name>A0A2W1LH16_9BACL</name>
<dbReference type="AlphaFoldDB" id="A0A2W1LH16"/>
<dbReference type="InterPro" id="IPR046720">
    <property type="entry name" value="DUF6612"/>
</dbReference>
<dbReference type="EMBL" id="QKRB01000056">
    <property type="protein sequence ID" value="PZD93754.1"/>
    <property type="molecule type" value="Genomic_DNA"/>
</dbReference>
<feature type="signal peptide" evidence="2">
    <location>
        <begin position="1"/>
        <end position="20"/>
    </location>
</feature>
<dbReference type="Pfam" id="PF20316">
    <property type="entry name" value="DUF6612"/>
    <property type="match status" value="1"/>
</dbReference>
<gene>
    <name evidence="3" type="ORF">DNH61_21365</name>
</gene>
<evidence type="ECO:0000313" key="3">
    <source>
        <dbReference type="EMBL" id="PZD93754.1"/>
    </source>
</evidence>
<evidence type="ECO:0000256" key="2">
    <source>
        <dbReference type="SAM" id="SignalP"/>
    </source>
</evidence>
<protein>
    <recommendedName>
        <fullName evidence="5">LppX_LprAFG lipoprotein</fullName>
    </recommendedName>
</protein>
<accession>A0A2W1LH16</accession>
<keyword evidence="4" id="KW-1185">Reference proteome</keyword>
<feature type="chain" id="PRO_5039059750" description="LppX_LprAFG lipoprotein" evidence="2">
    <location>
        <begin position="21"/>
        <end position="281"/>
    </location>
</feature>
<evidence type="ECO:0000256" key="1">
    <source>
        <dbReference type="SAM" id="MobiDB-lite"/>
    </source>
</evidence>
<keyword evidence="2" id="KW-0732">Signal</keyword>
<proteinExistence type="predicted"/>
<evidence type="ECO:0000313" key="4">
    <source>
        <dbReference type="Proteomes" id="UP000249522"/>
    </source>
</evidence>
<comment type="caution">
    <text evidence="3">The sequence shown here is derived from an EMBL/GenBank/DDBJ whole genome shotgun (WGS) entry which is preliminary data.</text>
</comment>
<dbReference type="Proteomes" id="UP000249522">
    <property type="component" value="Unassembled WGS sequence"/>
</dbReference>
<dbReference type="RefSeq" id="WP_111148870.1">
    <property type="nucleotide sequence ID" value="NZ_QKRB01000056.1"/>
</dbReference>
<dbReference type="PROSITE" id="PS51257">
    <property type="entry name" value="PROKAR_LIPOPROTEIN"/>
    <property type="match status" value="1"/>
</dbReference>
<dbReference type="Gene3D" id="2.50.20.20">
    <property type="match status" value="1"/>
</dbReference>